<keyword evidence="3" id="KW-1185">Reference proteome</keyword>
<sequence length="86" mass="9676">MRARPHSVSFERSPGRIGRIELIVFRLGLPDWQCAHRPTWRARPKAGRKVTVNSGSAGARSSTRHRWQASAAFADRRGLTWLAGKI</sequence>
<name>A0A1E5PKV9_9ACTN</name>
<evidence type="ECO:0000313" key="2">
    <source>
        <dbReference type="EMBL" id="OEJ30175.1"/>
    </source>
</evidence>
<dbReference type="AlphaFoldDB" id="A0A1E5PKV9"/>
<reference evidence="2 3" key="1">
    <citation type="submission" date="2016-08" db="EMBL/GenBank/DDBJ databases">
        <title>The complete genome of Streptomyces subrutilus 10-1-1.</title>
        <authorList>
            <person name="Chen X."/>
        </authorList>
    </citation>
    <scope>NUCLEOTIDE SEQUENCE [LARGE SCALE GENOMIC DNA]</scope>
    <source>
        <strain evidence="2 3">10-1-1</strain>
    </source>
</reference>
<evidence type="ECO:0000256" key="1">
    <source>
        <dbReference type="SAM" id="MobiDB-lite"/>
    </source>
</evidence>
<feature type="compositionally biased region" description="Polar residues" evidence="1">
    <location>
        <begin position="51"/>
        <end position="61"/>
    </location>
</feature>
<evidence type="ECO:0000313" key="3">
    <source>
        <dbReference type="Proteomes" id="UP000095705"/>
    </source>
</evidence>
<protein>
    <submittedName>
        <fullName evidence="2">Uncharacterized protein</fullName>
    </submittedName>
</protein>
<gene>
    <name evidence="2" type="ORF">BGK67_01245</name>
</gene>
<organism evidence="2 3">
    <name type="scientific">Streptomyces subrutilus</name>
    <dbReference type="NCBI Taxonomy" id="36818"/>
    <lineage>
        <taxon>Bacteria</taxon>
        <taxon>Bacillati</taxon>
        <taxon>Actinomycetota</taxon>
        <taxon>Actinomycetes</taxon>
        <taxon>Kitasatosporales</taxon>
        <taxon>Streptomycetaceae</taxon>
        <taxon>Streptomyces</taxon>
    </lineage>
</organism>
<dbReference type="Proteomes" id="UP000095705">
    <property type="component" value="Unassembled WGS sequence"/>
</dbReference>
<proteinExistence type="predicted"/>
<dbReference type="EMBL" id="MEHK01000001">
    <property type="protein sequence ID" value="OEJ30175.1"/>
    <property type="molecule type" value="Genomic_DNA"/>
</dbReference>
<dbReference type="STRING" id="36818.BGK67_01245"/>
<feature type="region of interest" description="Disordered" evidence="1">
    <location>
        <begin position="43"/>
        <end position="64"/>
    </location>
</feature>
<accession>A0A1E5PKV9</accession>
<comment type="caution">
    <text evidence="2">The sequence shown here is derived from an EMBL/GenBank/DDBJ whole genome shotgun (WGS) entry which is preliminary data.</text>
</comment>